<feature type="non-terminal residue" evidence="2">
    <location>
        <position position="1"/>
    </location>
</feature>
<organism evidence="2 3">
    <name type="scientific">Lunasporangiospora selenospora</name>
    <dbReference type="NCBI Taxonomy" id="979761"/>
    <lineage>
        <taxon>Eukaryota</taxon>
        <taxon>Fungi</taxon>
        <taxon>Fungi incertae sedis</taxon>
        <taxon>Mucoromycota</taxon>
        <taxon>Mortierellomycotina</taxon>
        <taxon>Mortierellomycetes</taxon>
        <taxon>Mortierellales</taxon>
        <taxon>Mortierellaceae</taxon>
        <taxon>Lunasporangiospora</taxon>
    </lineage>
</organism>
<gene>
    <name evidence="2" type="ORF">BGW38_010126</name>
</gene>
<dbReference type="OrthoDB" id="8117402at2759"/>
<evidence type="ECO:0000256" key="1">
    <source>
        <dbReference type="SAM" id="MobiDB-lite"/>
    </source>
</evidence>
<feature type="region of interest" description="Disordered" evidence="1">
    <location>
        <begin position="1"/>
        <end position="26"/>
    </location>
</feature>
<evidence type="ECO:0000313" key="3">
    <source>
        <dbReference type="Proteomes" id="UP000780801"/>
    </source>
</evidence>
<dbReference type="Proteomes" id="UP000780801">
    <property type="component" value="Unassembled WGS sequence"/>
</dbReference>
<sequence length="90" mass="10392">PSSHTLPEIEMPRHPASFFPQENEPERPAYEALNHDSQPISMTLSRFNRDFEANVIFQLQDSNATLAPWNSIYIPKHYRMPTPGQRQSSP</sequence>
<comment type="caution">
    <text evidence="2">The sequence shown here is derived from an EMBL/GenBank/DDBJ whole genome shotgun (WGS) entry which is preliminary data.</text>
</comment>
<feature type="non-terminal residue" evidence="2">
    <location>
        <position position="90"/>
    </location>
</feature>
<reference evidence="2" key="1">
    <citation type="journal article" date="2020" name="Fungal Divers.">
        <title>Resolving the Mortierellaceae phylogeny through synthesis of multi-gene phylogenetics and phylogenomics.</title>
        <authorList>
            <person name="Vandepol N."/>
            <person name="Liber J."/>
            <person name="Desiro A."/>
            <person name="Na H."/>
            <person name="Kennedy M."/>
            <person name="Barry K."/>
            <person name="Grigoriev I.V."/>
            <person name="Miller A.N."/>
            <person name="O'Donnell K."/>
            <person name="Stajich J.E."/>
            <person name="Bonito G."/>
        </authorList>
    </citation>
    <scope>NUCLEOTIDE SEQUENCE</scope>
    <source>
        <strain evidence="2">KOD1015</strain>
    </source>
</reference>
<dbReference type="EMBL" id="JAABOA010007919">
    <property type="protein sequence ID" value="KAF9536780.1"/>
    <property type="molecule type" value="Genomic_DNA"/>
</dbReference>
<keyword evidence="3" id="KW-1185">Reference proteome</keyword>
<name>A0A9P6EVA7_9FUNG</name>
<protein>
    <submittedName>
        <fullName evidence="2">Uncharacterized protein</fullName>
    </submittedName>
</protein>
<proteinExistence type="predicted"/>
<accession>A0A9P6EVA7</accession>
<dbReference type="AlphaFoldDB" id="A0A9P6EVA7"/>
<evidence type="ECO:0000313" key="2">
    <source>
        <dbReference type="EMBL" id="KAF9536780.1"/>
    </source>
</evidence>